<proteinExistence type="predicted"/>
<dbReference type="InterPro" id="IPR027267">
    <property type="entry name" value="AH/BAR_dom_sf"/>
</dbReference>
<organism evidence="2 3">
    <name type="scientific">Kuraishia capsulata CBS 1993</name>
    <dbReference type="NCBI Taxonomy" id="1382522"/>
    <lineage>
        <taxon>Eukaryota</taxon>
        <taxon>Fungi</taxon>
        <taxon>Dikarya</taxon>
        <taxon>Ascomycota</taxon>
        <taxon>Saccharomycotina</taxon>
        <taxon>Pichiomycetes</taxon>
        <taxon>Pichiales</taxon>
        <taxon>Pichiaceae</taxon>
        <taxon>Kuraishia</taxon>
    </lineage>
</organism>
<protein>
    <submittedName>
        <fullName evidence="2">Uncharacterized protein</fullName>
    </submittedName>
</protein>
<dbReference type="InterPro" id="IPR046982">
    <property type="entry name" value="BIN3/RVS161-like"/>
</dbReference>
<keyword evidence="3" id="KW-1185">Reference proteome</keyword>
<dbReference type="RefSeq" id="XP_022458097.1">
    <property type="nucleotide sequence ID" value="XM_022604302.1"/>
</dbReference>
<evidence type="ECO:0000256" key="1">
    <source>
        <dbReference type="SAM" id="MobiDB-lite"/>
    </source>
</evidence>
<feature type="region of interest" description="Disordered" evidence="1">
    <location>
        <begin position="368"/>
        <end position="412"/>
    </location>
</feature>
<dbReference type="GO" id="GO:0030479">
    <property type="term" value="C:actin cortical patch"/>
    <property type="evidence" value="ECO:0007669"/>
    <property type="project" value="TreeGrafter"/>
</dbReference>
<dbReference type="AlphaFoldDB" id="W6MI55"/>
<dbReference type="HOGENOM" id="CLU_556794_0_0_1"/>
<dbReference type="GO" id="GO:0051666">
    <property type="term" value="P:actin cortical patch localization"/>
    <property type="evidence" value="ECO:0007669"/>
    <property type="project" value="InterPro"/>
</dbReference>
<dbReference type="SUPFAM" id="SSF103657">
    <property type="entry name" value="BAR/IMD domain-like"/>
    <property type="match status" value="1"/>
</dbReference>
<feature type="compositionally biased region" description="Polar residues" evidence="1">
    <location>
        <begin position="368"/>
        <end position="386"/>
    </location>
</feature>
<dbReference type="Gene3D" id="1.20.1270.60">
    <property type="entry name" value="Arfaptin homology (AH) domain/BAR domain"/>
    <property type="match status" value="1"/>
</dbReference>
<dbReference type="GO" id="GO:0097320">
    <property type="term" value="P:plasma membrane tubulation"/>
    <property type="evidence" value="ECO:0007669"/>
    <property type="project" value="TreeGrafter"/>
</dbReference>
<gene>
    <name evidence="2" type="ORF">KUCA_T00002060001</name>
</gene>
<dbReference type="EMBL" id="HG793126">
    <property type="protein sequence ID" value="CDK26089.1"/>
    <property type="molecule type" value="Genomic_DNA"/>
</dbReference>
<dbReference type="GeneID" id="34519485"/>
<dbReference type="GO" id="GO:0006897">
    <property type="term" value="P:endocytosis"/>
    <property type="evidence" value="ECO:0007669"/>
    <property type="project" value="InterPro"/>
</dbReference>
<dbReference type="GO" id="GO:0043332">
    <property type="term" value="C:mating projection tip"/>
    <property type="evidence" value="ECO:0007669"/>
    <property type="project" value="TreeGrafter"/>
</dbReference>
<accession>W6MI55</accession>
<evidence type="ECO:0000313" key="3">
    <source>
        <dbReference type="Proteomes" id="UP000019384"/>
    </source>
</evidence>
<sequence length="471" mass="53881">MSFRGVKKALIRTPHQLLGRKSIEDRIIQQWEHDLHVSVSGLEFLMLQNDKWCKIWVIIMDCFLDVMDTFKKFHQPVGVLDEEDEPTLKYDETQLKSSITLEEIRQCEKLIRVLNSEICHKVEIGKESFDETCKEMKKHLENSLKLLKKRNHKKIDYDRYHNAVEKSYRSSSYNEKDMNNLEQNQNALDETKAVFFDLDDKVRLIIPQVLGTLSEFINKMSLKVYYQQVDIYEFLCSNMGKFVQIQGLAGSAYTQIINEWESDISQTRANLESMELLKDFKPFQSKSFLDKTASGLNTGAQKLGGLTGAALTKTLHPHQKLNLKHFKIENPVVPFSDMGMFENLNLSLKEANPEELDEPTEWLKPYSLSSDQAKQPQSASMPSTPNIRGPAAETASPKTPQTPKTPSIIGADTEKFTSKSITSIEKLIVELSKIPPIEKAPAISNKFNFDRDENVRDFVLSRMSITSTLFG</sequence>
<dbReference type="OrthoDB" id="10255128at2759"/>
<dbReference type="Proteomes" id="UP000019384">
    <property type="component" value="Unassembled WGS sequence"/>
</dbReference>
<reference evidence="2" key="2">
    <citation type="submission" date="2014-02" db="EMBL/GenBank/DDBJ databases">
        <title>Complete DNA sequence of /Kuraishia capsulata/ illustrates novel genomic features among budding yeasts (/Saccharomycotina/).</title>
        <authorList>
            <person name="Morales L."/>
            <person name="Noel B."/>
            <person name="Porcel B."/>
            <person name="Marcet-Houben M."/>
            <person name="Hullo M-F."/>
            <person name="Sacerdot C."/>
            <person name="Tekaia F."/>
            <person name="Leh-Louis V."/>
            <person name="Despons L."/>
            <person name="Khanna V."/>
            <person name="Aury J-M."/>
            <person name="Barbe V."/>
            <person name="Couloux A."/>
            <person name="Labadie K."/>
            <person name="Pelletier E."/>
            <person name="Souciet J-L."/>
            <person name="Boekhout T."/>
            <person name="Gabaldon T."/>
            <person name="Wincker P."/>
            <person name="Dujon B."/>
        </authorList>
    </citation>
    <scope>NUCLEOTIDE SEQUENCE</scope>
    <source>
        <strain evidence="2">CBS 1993</strain>
    </source>
</reference>
<evidence type="ECO:0000313" key="2">
    <source>
        <dbReference type="EMBL" id="CDK26089.1"/>
    </source>
</evidence>
<dbReference type="PANTHER" id="PTHR47174">
    <property type="entry name" value="BRIDGING INTEGRATOR 3"/>
    <property type="match status" value="1"/>
</dbReference>
<feature type="compositionally biased region" description="Low complexity" evidence="1">
    <location>
        <begin position="394"/>
        <end position="407"/>
    </location>
</feature>
<dbReference type="GO" id="GO:0031097">
    <property type="term" value="C:medial cortex"/>
    <property type="evidence" value="ECO:0007669"/>
    <property type="project" value="TreeGrafter"/>
</dbReference>
<dbReference type="GO" id="GO:1990528">
    <property type="term" value="C:Rvs161p-Rvs167p complex"/>
    <property type="evidence" value="ECO:0007669"/>
    <property type="project" value="TreeGrafter"/>
</dbReference>
<dbReference type="PANTHER" id="PTHR47174:SF1">
    <property type="entry name" value="REDUCED VIABILITY UPON STARVATION PROTEIN 167"/>
    <property type="match status" value="1"/>
</dbReference>
<dbReference type="STRING" id="1382522.W6MI55"/>
<name>W6MI55_9ASCO</name>
<dbReference type="GO" id="GO:0008289">
    <property type="term" value="F:lipid binding"/>
    <property type="evidence" value="ECO:0007669"/>
    <property type="project" value="TreeGrafter"/>
</dbReference>
<reference evidence="2" key="1">
    <citation type="submission" date="2013-12" db="EMBL/GenBank/DDBJ databases">
        <authorList>
            <person name="Genoscope - CEA"/>
        </authorList>
    </citation>
    <scope>NUCLEOTIDE SEQUENCE</scope>
    <source>
        <strain evidence="2">CBS 1993</strain>
    </source>
</reference>